<dbReference type="AlphaFoldDB" id="A0A1T4K416"/>
<dbReference type="PANTHER" id="PTHR43151">
    <property type="entry name" value="FEOA FAMILY PROTEIN"/>
    <property type="match status" value="1"/>
</dbReference>
<dbReference type="RefSeq" id="WP_078767793.1">
    <property type="nucleotide sequence ID" value="NZ_FUWW01000002.1"/>
</dbReference>
<evidence type="ECO:0000256" key="1">
    <source>
        <dbReference type="ARBA" id="ARBA00023004"/>
    </source>
</evidence>
<evidence type="ECO:0000313" key="4">
    <source>
        <dbReference type="Proteomes" id="UP000190657"/>
    </source>
</evidence>
<dbReference type="Pfam" id="PF04023">
    <property type="entry name" value="FeoA"/>
    <property type="match status" value="1"/>
</dbReference>
<dbReference type="InterPro" id="IPR053184">
    <property type="entry name" value="FeoA-like"/>
</dbReference>
<dbReference type="Proteomes" id="UP000190657">
    <property type="component" value="Unassembled WGS sequence"/>
</dbReference>
<organism evidence="3 4">
    <name type="scientific">Eubacterium coprostanoligenes</name>
    <dbReference type="NCBI Taxonomy" id="290054"/>
    <lineage>
        <taxon>Bacteria</taxon>
        <taxon>Bacillati</taxon>
        <taxon>Bacillota</taxon>
        <taxon>Clostridia</taxon>
        <taxon>Eubacteriales</taxon>
        <taxon>Eubacteriaceae</taxon>
        <taxon>Eubacterium</taxon>
    </lineage>
</organism>
<dbReference type="InterPro" id="IPR007167">
    <property type="entry name" value="Fe-transptr_FeoA-like"/>
</dbReference>
<dbReference type="SMART" id="SM00899">
    <property type="entry name" value="FeoA"/>
    <property type="match status" value="1"/>
</dbReference>
<keyword evidence="4" id="KW-1185">Reference proteome</keyword>
<dbReference type="OrthoDB" id="5984at2"/>
<dbReference type="InterPro" id="IPR008988">
    <property type="entry name" value="Transcriptional_repressor_C"/>
</dbReference>
<evidence type="ECO:0000259" key="2">
    <source>
        <dbReference type="SMART" id="SM00899"/>
    </source>
</evidence>
<dbReference type="PANTHER" id="PTHR43151:SF1">
    <property type="entry name" value="SSR2333 PROTEIN"/>
    <property type="match status" value="1"/>
</dbReference>
<name>A0A1T4K416_9FIRM</name>
<reference evidence="3 4" key="1">
    <citation type="submission" date="2017-02" db="EMBL/GenBank/DDBJ databases">
        <authorList>
            <person name="Peterson S.W."/>
        </authorList>
    </citation>
    <scope>NUCLEOTIDE SEQUENCE [LARGE SCALE GENOMIC DNA]</scope>
    <source>
        <strain evidence="3 4">ATCC 51222</strain>
    </source>
</reference>
<dbReference type="InterPro" id="IPR038157">
    <property type="entry name" value="FeoA_core_dom"/>
</dbReference>
<dbReference type="Gene3D" id="2.30.30.90">
    <property type="match status" value="1"/>
</dbReference>
<proteinExistence type="predicted"/>
<dbReference type="GO" id="GO:0046914">
    <property type="term" value="F:transition metal ion binding"/>
    <property type="evidence" value="ECO:0007669"/>
    <property type="project" value="InterPro"/>
</dbReference>
<accession>A0A1T4K416</accession>
<dbReference type="SUPFAM" id="SSF50037">
    <property type="entry name" value="C-terminal domain of transcriptional repressors"/>
    <property type="match status" value="1"/>
</dbReference>
<keyword evidence="1" id="KW-0408">Iron</keyword>
<protein>
    <submittedName>
        <fullName evidence="3">Ferrous iron transport protein A</fullName>
    </submittedName>
</protein>
<evidence type="ECO:0000313" key="3">
    <source>
        <dbReference type="EMBL" id="SJZ37190.1"/>
    </source>
</evidence>
<gene>
    <name evidence="3" type="ORF">SAMN02745114_00292</name>
</gene>
<dbReference type="STRING" id="290054.SAMN02745114_00292"/>
<dbReference type="EMBL" id="FUWW01000002">
    <property type="protein sequence ID" value="SJZ37190.1"/>
    <property type="molecule type" value="Genomic_DNA"/>
</dbReference>
<feature type="domain" description="Ferrous iron transporter FeoA-like" evidence="2">
    <location>
        <begin position="2"/>
        <end position="70"/>
    </location>
</feature>
<sequence length="70" mass="7362">MMPLKLANVSEELTIQRIAGLPAVKAHLADLGFVVGANVTIVSGIDGNIIVNVKGSRIALSEDMAMKIFV</sequence>